<evidence type="ECO:0000256" key="7">
    <source>
        <dbReference type="SAM" id="MobiDB-lite"/>
    </source>
</evidence>
<protein>
    <submittedName>
        <fullName evidence="9">Polysulfide reductase NrfD</fullName>
    </submittedName>
</protein>
<keyword evidence="5 8" id="KW-1133">Transmembrane helix</keyword>
<keyword evidence="6 8" id="KW-0472">Membrane</keyword>
<name>A0A9X3MXM5_9ACTN</name>
<accession>A0A9X3MXM5</accession>
<comment type="subcellular location">
    <subcellularLocation>
        <location evidence="1">Cell membrane</location>
        <topology evidence="1">Multi-pass membrane protein</topology>
    </subcellularLocation>
</comment>
<dbReference type="Pfam" id="PF03916">
    <property type="entry name" value="NrfD"/>
    <property type="match status" value="1"/>
</dbReference>
<dbReference type="RefSeq" id="WP_270043680.1">
    <property type="nucleotide sequence ID" value="NZ_JAPDOD010000034.1"/>
</dbReference>
<sequence length="360" mass="38242">MSEERDMTPASGEAGGPDFGSKTGRPVPLASDDWSDARWSYLYKDDTDYAAREVPETVAEAAVRARTGPLGDVAPGMMHAPVWTWEVPLYFWTGGMASGSAFVALACDLAGDHRSARIARLVSLGALAASPPLLMLDLGRPERFYNMLRIFKTRSPMSMGAWCLTVFGNLIAGAVGADLLGRERTARTLGAATAVAGGYLGSYTGVLLASTAVPLWARSRLYLGPIFVCTATGTGGAATQLVLAASGVESDHPTRIALRQVQAGAMTAELVLSLVNERRLGRHAAPLHHSRKMKWAKRLVHAGLGLQAVRARTGRSEAGHAASVLYLAAGLLFRYAWVEAGPISARDDRAVAEMARSHTV</sequence>
<dbReference type="GO" id="GO:0005886">
    <property type="term" value="C:plasma membrane"/>
    <property type="evidence" value="ECO:0007669"/>
    <property type="project" value="UniProtKB-SubCell"/>
</dbReference>
<dbReference type="PANTHER" id="PTHR34856">
    <property type="entry name" value="PROTEIN NRFD"/>
    <property type="match status" value="1"/>
</dbReference>
<dbReference type="EMBL" id="JAPDOD010000034">
    <property type="protein sequence ID" value="MDA0164427.1"/>
    <property type="molecule type" value="Genomic_DNA"/>
</dbReference>
<evidence type="ECO:0000313" key="10">
    <source>
        <dbReference type="Proteomes" id="UP001149140"/>
    </source>
</evidence>
<keyword evidence="4 8" id="KW-0812">Transmembrane</keyword>
<dbReference type="AlphaFoldDB" id="A0A9X3MXM5"/>
<feature type="transmembrane region" description="Helical" evidence="8">
    <location>
        <begin position="222"/>
        <end position="245"/>
    </location>
</feature>
<evidence type="ECO:0000256" key="4">
    <source>
        <dbReference type="ARBA" id="ARBA00022692"/>
    </source>
</evidence>
<feature type="region of interest" description="Disordered" evidence="7">
    <location>
        <begin position="1"/>
        <end position="32"/>
    </location>
</feature>
<feature type="transmembrane region" description="Helical" evidence="8">
    <location>
        <begin position="192"/>
        <end position="216"/>
    </location>
</feature>
<dbReference type="Gene3D" id="1.20.1630.10">
    <property type="entry name" value="Formate dehydrogenase/DMSO reductase domain"/>
    <property type="match status" value="1"/>
</dbReference>
<evidence type="ECO:0000256" key="6">
    <source>
        <dbReference type="ARBA" id="ARBA00023136"/>
    </source>
</evidence>
<feature type="transmembrane region" description="Helical" evidence="8">
    <location>
        <begin position="89"/>
        <end position="111"/>
    </location>
</feature>
<keyword evidence="3" id="KW-1003">Cell membrane</keyword>
<evidence type="ECO:0000256" key="1">
    <source>
        <dbReference type="ARBA" id="ARBA00004651"/>
    </source>
</evidence>
<evidence type="ECO:0000256" key="5">
    <source>
        <dbReference type="ARBA" id="ARBA00022989"/>
    </source>
</evidence>
<proteinExistence type="inferred from homology"/>
<feature type="transmembrane region" description="Helical" evidence="8">
    <location>
        <begin position="159"/>
        <end position="180"/>
    </location>
</feature>
<evidence type="ECO:0000256" key="3">
    <source>
        <dbReference type="ARBA" id="ARBA00022475"/>
    </source>
</evidence>
<dbReference type="InterPro" id="IPR023486">
    <property type="entry name" value="TFIIB_CS"/>
</dbReference>
<feature type="transmembrane region" description="Helical" evidence="8">
    <location>
        <begin position="118"/>
        <end position="139"/>
    </location>
</feature>
<keyword evidence="10" id="KW-1185">Reference proteome</keyword>
<organism evidence="9 10">
    <name type="scientific">Solirubrobacter ginsenosidimutans</name>
    <dbReference type="NCBI Taxonomy" id="490573"/>
    <lineage>
        <taxon>Bacteria</taxon>
        <taxon>Bacillati</taxon>
        <taxon>Actinomycetota</taxon>
        <taxon>Thermoleophilia</taxon>
        <taxon>Solirubrobacterales</taxon>
        <taxon>Solirubrobacteraceae</taxon>
        <taxon>Solirubrobacter</taxon>
    </lineage>
</organism>
<dbReference type="InterPro" id="IPR005614">
    <property type="entry name" value="NrfD-like"/>
</dbReference>
<gene>
    <name evidence="9" type="primary">nrfD</name>
    <name evidence="9" type="ORF">OM076_29420</name>
</gene>
<dbReference type="Proteomes" id="UP001149140">
    <property type="component" value="Unassembled WGS sequence"/>
</dbReference>
<evidence type="ECO:0000256" key="8">
    <source>
        <dbReference type="SAM" id="Phobius"/>
    </source>
</evidence>
<dbReference type="PROSITE" id="PS00782">
    <property type="entry name" value="TFIIB"/>
    <property type="match status" value="1"/>
</dbReference>
<dbReference type="PANTHER" id="PTHR34856:SF2">
    <property type="entry name" value="PROTEIN NRFD"/>
    <property type="match status" value="1"/>
</dbReference>
<comment type="similarity">
    <text evidence="2">Belongs to the NrfD family.</text>
</comment>
<comment type="caution">
    <text evidence="9">The sequence shown here is derived from an EMBL/GenBank/DDBJ whole genome shotgun (WGS) entry which is preliminary data.</text>
</comment>
<reference evidence="9" key="1">
    <citation type="submission" date="2022-10" db="EMBL/GenBank/DDBJ databases">
        <title>The WGS of Solirubrobacter ginsenosidimutans DSM 21036.</title>
        <authorList>
            <person name="Jiang Z."/>
        </authorList>
    </citation>
    <scope>NUCLEOTIDE SEQUENCE</scope>
    <source>
        <strain evidence="9">DSM 21036</strain>
    </source>
</reference>
<evidence type="ECO:0000256" key="2">
    <source>
        <dbReference type="ARBA" id="ARBA00008929"/>
    </source>
</evidence>
<evidence type="ECO:0000313" key="9">
    <source>
        <dbReference type="EMBL" id="MDA0164427.1"/>
    </source>
</evidence>
<dbReference type="InterPro" id="IPR052049">
    <property type="entry name" value="Electron_transfer_protein"/>
</dbReference>